<dbReference type="Gene3D" id="1.20.120.450">
    <property type="entry name" value="dinb family like domain"/>
    <property type="match status" value="1"/>
</dbReference>
<keyword evidence="2" id="KW-0413">Isomerase</keyword>
<reference evidence="2" key="1">
    <citation type="submission" date="2020-01" db="EMBL/GenBank/DDBJ databases">
        <title>Insect and environment-associated Actinomycetes.</title>
        <authorList>
            <person name="Currrie C."/>
            <person name="Chevrette M."/>
            <person name="Carlson C."/>
            <person name="Stubbendieck R."/>
            <person name="Wendt-Pienkowski E."/>
        </authorList>
    </citation>
    <scope>NUCLEOTIDE SEQUENCE</scope>
    <source>
        <strain evidence="2">SID7499</strain>
    </source>
</reference>
<dbReference type="SUPFAM" id="SSF55718">
    <property type="entry name" value="SCP-like"/>
    <property type="match status" value="1"/>
</dbReference>
<dbReference type="Pfam" id="PF11716">
    <property type="entry name" value="MDMPI_N"/>
    <property type="match status" value="1"/>
</dbReference>
<accession>A0A6G3XHQ2</accession>
<evidence type="ECO:0000313" key="2">
    <source>
        <dbReference type="EMBL" id="NEE17345.1"/>
    </source>
</evidence>
<dbReference type="Gene3D" id="3.30.1050.20">
    <property type="match status" value="1"/>
</dbReference>
<dbReference type="SUPFAM" id="SSF109854">
    <property type="entry name" value="DinB/YfiT-like putative metalloenzymes"/>
    <property type="match status" value="1"/>
</dbReference>
<dbReference type="NCBIfam" id="TIGR03083">
    <property type="entry name" value="maleylpyruvate isomerase family mycothiol-dependent enzyme"/>
    <property type="match status" value="1"/>
</dbReference>
<dbReference type="AlphaFoldDB" id="A0A6G3XHQ2"/>
<dbReference type="InterPro" id="IPR034660">
    <property type="entry name" value="DinB/YfiT-like"/>
</dbReference>
<dbReference type="EMBL" id="JAAGMN010006707">
    <property type="protein sequence ID" value="NEE17345.1"/>
    <property type="molecule type" value="Genomic_DNA"/>
</dbReference>
<keyword evidence="2" id="KW-0670">Pyruvate</keyword>
<dbReference type="InterPro" id="IPR017517">
    <property type="entry name" value="Maleyloyr_isom"/>
</dbReference>
<organism evidence="2">
    <name type="scientific">Streptomyces sp. SID7499</name>
    <dbReference type="NCBI Taxonomy" id="2706086"/>
    <lineage>
        <taxon>Bacteria</taxon>
        <taxon>Bacillati</taxon>
        <taxon>Actinomycetota</taxon>
        <taxon>Actinomycetes</taxon>
        <taxon>Kitasatosporales</taxon>
        <taxon>Streptomycetaceae</taxon>
        <taxon>Streptomyces</taxon>
    </lineage>
</organism>
<feature type="domain" description="Mycothiol-dependent maleylpyruvate isomerase metal-binding" evidence="1">
    <location>
        <begin position="16"/>
        <end position="150"/>
    </location>
</feature>
<comment type="caution">
    <text evidence="2">The sequence shown here is derived from an EMBL/GenBank/DDBJ whole genome shotgun (WGS) entry which is preliminary data.</text>
</comment>
<name>A0A6G3XHQ2_9ACTN</name>
<dbReference type="GO" id="GO:0016853">
    <property type="term" value="F:isomerase activity"/>
    <property type="evidence" value="ECO:0007669"/>
    <property type="project" value="UniProtKB-KW"/>
</dbReference>
<dbReference type="InterPro" id="IPR024344">
    <property type="entry name" value="MDMPI_metal-binding"/>
</dbReference>
<gene>
    <name evidence="2" type="ORF">G3M58_64125</name>
</gene>
<evidence type="ECO:0000259" key="1">
    <source>
        <dbReference type="Pfam" id="PF11716"/>
    </source>
</evidence>
<proteinExistence type="predicted"/>
<dbReference type="InterPro" id="IPR036527">
    <property type="entry name" value="SCP2_sterol-bd_dom_sf"/>
</dbReference>
<protein>
    <submittedName>
        <fullName evidence="2">Maleylpyruvate isomerase family mycothiol-dependent enzyme</fullName>
    </submittedName>
</protein>
<dbReference type="GO" id="GO:0046872">
    <property type="term" value="F:metal ion binding"/>
    <property type="evidence" value="ECO:0007669"/>
    <property type="project" value="InterPro"/>
</dbReference>
<sequence>MMEISPGPASFHELTGAADRLLRAVEDLGDADVRAPSRLPGWTRAHVLSHLAAQAPALERLLTWARTGVRTPQYTSRAARDADIETGARLPAADLVARVRDSAEHWQHTVETLPAPAWDAVVVPFTGEVCTPRRILVIRLRELALHLVDLDVGREVSDIPPTARDIVLADVIGYYSAADGVPPFTVRTSDGTELARFGSGGSEVSGTPGDLLAWFSGRGSGDALHAPHGLPALPPWI</sequence>